<dbReference type="Proteomes" id="UP000285430">
    <property type="component" value="Unassembled WGS sequence"/>
</dbReference>
<dbReference type="AlphaFoldDB" id="A0A418DWY0"/>
<proteinExistence type="predicted"/>
<sequence>MFDHAYFVDCIKQLMDELDLLGKTGAFIVMDHASYHKGLPLTTPKDTWKKQDLLEACQRIGVKATAVEYRTVIWAKLQA</sequence>
<evidence type="ECO:0000313" key="4">
    <source>
        <dbReference type="Proteomes" id="UP000285712"/>
    </source>
</evidence>
<evidence type="ECO:0000313" key="1">
    <source>
        <dbReference type="EMBL" id="RHZ01240.1"/>
    </source>
</evidence>
<reference evidence="3 4" key="1">
    <citation type="submission" date="2018-08" db="EMBL/GenBank/DDBJ databases">
        <title>Aphanomyces genome sequencing and annotation.</title>
        <authorList>
            <person name="Minardi D."/>
            <person name="Oidtmann B."/>
            <person name="Van Der Giezen M."/>
            <person name="Studholme D.J."/>
        </authorList>
    </citation>
    <scope>NUCLEOTIDE SEQUENCE [LARGE SCALE GENOMIC DNA]</scope>
    <source>
        <strain evidence="2 3">Da</strain>
        <strain evidence="1 4">Sv</strain>
    </source>
</reference>
<gene>
    <name evidence="1" type="ORF">DYB35_008361</name>
    <name evidence="2" type="ORF">DYB37_013648</name>
</gene>
<evidence type="ECO:0008006" key="5">
    <source>
        <dbReference type="Google" id="ProtNLM"/>
    </source>
</evidence>
<comment type="caution">
    <text evidence="1">The sequence shown here is derived from an EMBL/GenBank/DDBJ whole genome shotgun (WGS) entry which is preliminary data.</text>
</comment>
<evidence type="ECO:0000313" key="2">
    <source>
        <dbReference type="EMBL" id="RHZ34716.1"/>
    </source>
</evidence>
<organism evidence="1 4">
    <name type="scientific">Aphanomyces astaci</name>
    <name type="common">Crayfish plague agent</name>
    <dbReference type="NCBI Taxonomy" id="112090"/>
    <lineage>
        <taxon>Eukaryota</taxon>
        <taxon>Sar</taxon>
        <taxon>Stramenopiles</taxon>
        <taxon>Oomycota</taxon>
        <taxon>Saprolegniomycetes</taxon>
        <taxon>Saprolegniales</taxon>
        <taxon>Verrucalvaceae</taxon>
        <taxon>Aphanomyces</taxon>
    </lineage>
</organism>
<dbReference type="Proteomes" id="UP000285712">
    <property type="component" value="Unassembled WGS sequence"/>
</dbReference>
<dbReference type="EMBL" id="QUTG01000817">
    <property type="protein sequence ID" value="RHZ01240.1"/>
    <property type="molecule type" value="Genomic_DNA"/>
</dbReference>
<dbReference type="EMBL" id="QUTH01000198">
    <property type="protein sequence ID" value="RHZ34716.1"/>
    <property type="molecule type" value="Genomic_DNA"/>
</dbReference>
<accession>A0A418DWY0</accession>
<evidence type="ECO:0000313" key="3">
    <source>
        <dbReference type="Proteomes" id="UP000285430"/>
    </source>
</evidence>
<protein>
    <recommendedName>
        <fullName evidence="5">Tc1-like transposase DDE domain-containing protein</fullName>
    </recommendedName>
</protein>
<name>A0A418DWY0_APHAT</name>